<feature type="active site" description="Proton donor/acceptor" evidence="5">
    <location>
        <position position="123"/>
    </location>
</feature>
<dbReference type="InterPro" id="IPR000834">
    <property type="entry name" value="Peptidase_M14"/>
</dbReference>
<dbReference type="GO" id="GO:0008270">
    <property type="term" value="F:zinc ion binding"/>
    <property type="evidence" value="ECO:0007669"/>
    <property type="project" value="InterPro"/>
</dbReference>
<comment type="similarity">
    <text evidence="2 5">Belongs to the peptidase M14 family.</text>
</comment>
<sequence length="337" mass="36468">MLDTERVVSFADVHSFSELVLYPWGHAPTQSTDPTQRSTGLPTGTCTASIPASYSEYMPPLDVQRFRTVAGRIVADIAAVRGRHYTPQTSYALYATTGSQSDCAYARHIANPSLNKTYGFTFETGPSIPLNVPESFHPTDPTLIKRDAKAAMLTLMQQSVCAIELIGTRLFKGGTEVAALRRVRDELLASTPAGREWIALFERAQFALLSSALRDAQLLAAAGELVQLMARSASDEDAVFAEADAKRASAVLKKLRAKVKIHALKDDLDAIGQRIEQVIGRRMQQVIESLMRQKPGQPKNAVAAKKPAAAVKKPVATKKASVAKKPAASAKKKAPRS</sequence>
<evidence type="ECO:0000256" key="2">
    <source>
        <dbReference type="ARBA" id="ARBA00005988"/>
    </source>
</evidence>
<dbReference type="GO" id="GO:0006508">
    <property type="term" value="P:proteolysis"/>
    <property type="evidence" value="ECO:0007669"/>
    <property type="project" value="InterPro"/>
</dbReference>
<feature type="compositionally biased region" description="Low complexity" evidence="6">
    <location>
        <begin position="301"/>
        <end position="329"/>
    </location>
</feature>
<evidence type="ECO:0000256" key="6">
    <source>
        <dbReference type="SAM" id="MobiDB-lite"/>
    </source>
</evidence>
<dbReference type="Proteomes" id="UP000054870">
    <property type="component" value="Unassembled WGS sequence"/>
</dbReference>
<evidence type="ECO:0000256" key="4">
    <source>
        <dbReference type="ARBA" id="ARBA00022833"/>
    </source>
</evidence>
<keyword evidence="8" id="KW-0378">Hydrolase</keyword>
<name>A0A158D5K4_9BURK</name>
<evidence type="ECO:0000313" key="9">
    <source>
        <dbReference type="Proteomes" id="UP000054870"/>
    </source>
</evidence>
<evidence type="ECO:0000256" key="3">
    <source>
        <dbReference type="ARBA" id="ARBA00022723"/>
    </source>
</evidence>
<keyword evidence="9" id="KW-1185">Reference proteome</keyword>
<feature type="domain" description="Peptidase M14" evidence="7">
    <location>
        <begin position="1"/>
        <end position="159"/>
    </location>
</feature>
<keyword evidence="3" id="KW-0479">Metal-binding</keyword>
<feature type="region of interest" description="Disordered" evidence="6">
    <location>
        <begin position="293"/>
        <end position="337"/>
    </location>
</feature>
<comment type="cofactor">
    <cofactor evidence="1">
        <name>Zn(2+)</name>
        <dbReference type="ChEBI" id="CHEBI:29105"/>
    </cofactor>
</comment>
<comment type="caution">
    <text evidence="8">The sequence shown here is derived from an EMBL/GenBank/DDBJ whole genome shotgun (WGS) entry which is preliminary data.</text>
</comment>
<reference evidence="8" key="1">
    <citation type="submission" date="2016-01" db="EMBL/GenBank/DDBJ databases">
        <authorList>
            <person name="Peeters C."/>
        </authorList>
    </citation>
    <scope>NUCLEOTIDE SEQUENCE [LARGE SCALE GENOMIC DNA]</scope>
    <source>
        <strain evidence="8">LMG 29318</strain>
    </source>
</reference>
<proteinExistence type="inferred from homology"/>
<evidence type="ECO:0000259" key="7">
    <source>
        <dbReference type="PROSITE" id="PS52035"/>
    </source>
</evidence>
<evidence type="ECO:0000313" key="8">
    <source>
        <dbReference type="EMBL" id="SAK89925.1"/>
    </source>
</evidence>
<dbReference type="PROSITE" id="PS00133">
    <property type="entry name" value="CARBOXYPEPT_ZN_2"/>
    <property type="match status" value="1"/>
</dbReference>
<gene>
    <name evidence="8" type="primary">cpt</name>
    <name evidence="8" type="ORF">AWB75_06247</name>
</gene>
<dbReference type="GO" id="GO:0004181">
    <property type="term" value="F:metallocarboxypeptidase activity"/>
    <property type="evidence" value="ECO:0007669"/>
    <property type="project" value="InterPro"/>
</dbReference>
<dbReference type="AlphaFoldDB" id="A0A158D5K4"/>
<dbReference type="EMBL" id="FCOF02000051">
    <property type="protein sequence ID" value="SAK89925.1"/>
    <property type="molecule type" value="Genomic_DNA"/>
</dbReference>
<protein>
    <submittedName>
        <fullName evidence="8">Carboxypeptidase T</fullName>
        <ecNumber evidence="8">3.4.17.18</ecNumber>
    </submittedName>
</protein>
<accession>A0A158D5K4</accession>
<dbReference type="EC" id="3.4.17.18" evidence="8"/>
<keyword evidence="4" id="KW-0862">Zinc</keyword>
<dbReference type="Gene3D" id="3.40.630.10">
    <property type="entry name" value="Zn peptidases"/>
    <property type="match status" value="1"/>
</dbReference>
<dbReference type="PROSITE" id="PS52035">
    <property type="entry name" value="PEPTIDASE_M14"/>
    <property type="match status" value="1"/>
</dbReference>
<organism evidence="8 9">
    <name type="scientific">Caballeronia catudaia</name>
    <dbReference type="NCBI Taxonomy" id="1777136"/>
    <lineage>
        <taxon>Bacteria</taxon>
        <taxon>Pseudomonadati</taxon>
        <taxon>Pseudomonadota</taxon>
        <taxon>Betaproteobacteria</taxon>
        <taxon>Burkholderiales</taxon>
        <taxon>Burkholderiaceae</taxon>
        <taxon>Caballeronia</taxon>
    </lineage>
</organism>
<evidence type="ECO:0000256" key="5">
    <source>
        <dbReference type="PROSITE-ProRule" id="PRU01379"/>
    </source>
</evidence>
<keyword evidence="8" id="KW-0121">Carboxypeptidase</keyword>
<keyword evidence="8" id="KW-0645">Protease</keyword>
<evidence type="ECO:0000256" key="1">
    <source>
        <dbReference type="ARBA" id="ARBA00001947"/>
    </source>
</evidence>
<dbReference type="SUPFAM" id="SSF53187">
    <property type="entry name" value="Zn-dependent exopeptidases"/>
    <property type="match status" value="1"/>
</dbReference>
<dbReference type="InterPro" id="IPR057247">
    <property type="entry name" value="CARBOXYPEPT_ZN_2"/>
</dbReference>
<dbReference type="Pfam" id="PF00246">
    <property type="entry name" value="Peptidase_M14"/>
    <property type="match status" value="1"/>
</dbReference>